<evidence type="ECO:0000313" key="2">
    <source>
        <dbReference type="Proteomes" id="UP000298484"/>
    </source>
</evidence>
<proteinExistence type="predicted"/>
<accession>A0A4Y9A9K6</accession>
<dbReference type="Proteomes" id="UP000298484">
    <property type="component" value="Unassembled WGS sequence"/>
</dbReference>
<dbReference type="EMBL" id="SRHY01000019">
    <property type="protein sequence ID" value="TFJ92568.1"/>
    <property type="molecule type" value="Genomic_DNA"/>
</dbReference>
<dbReference type="InterPro" id="IPR052939">
    <property type="entry name" value="23S_rRNA_MeTrnsfrase_RlmA"/>
</dbReference>
<name>A0A4Y9A9K6_9BACI</name>
<dbReference type="PANTHER" id="PTHR43460:SF1">
    <property type="entry name" value="METHYLTRANSFERASE TYPE 11 DOMAIN-CONTAINING PROTEIN"/>
    <property type="match status" value="1"/>
</dbReference>
<sequence length="80" mass="9628">MNGALKESNFEVLYSKEEFPVQRFYDIGALVYYLKAIPWQIPDFYTDKYIEKLYKVHQVIESKGYFDVNQHRFIIKVKAI</sequence>
<dbReference type="AlphaFoldDB" id="A0A4Y9A9K6"/>
<dbReference type="PANTHER" id="PTHR43460">
    <property type="entry name" value="METHYLTRANSFERASE"/>
    <property type="match status" value="1"/>
</dbReference>
<gene>
    <name evidence="1" type="ORF">E4U82_11560</name>
</gene>
<dbReference type="OrthoDB" id="9795864at2"/>
<keyword evidence="2" id="KW-1185">Reference proteome</keyword>
<reference evidence="1 2" key="1">
    <citation type="submission" date="2019-03" db="EMBL/GenBank/DDBJ databases">
        <title>Genome sequence of Lentibacillus salicampi ATCC BAA-719.</title>
        <authorList>
            <person name="Maclea K.S."/>
            <person name="Simoes Junior M."/>
        </authorList>
    </citation>
    <scope>NUCLEOTIDE SEQUENCE [LARGE SCALE GENOMIC DNA]</scope>
    <source>
        <strain evidence="1 2">ATCC BAA-719</strain>
    </source>
</reference>
<evidence type="ECO:0000313" key="1">
    <source>
        <dbReference type="EMBL" id="TFJ92568.1"/>
    </source>
</evidence>
<protein>
    <submittedName>
        <fullName evidence="1">Uncharacterized protein</fullName>
    </submittedName>
</protein>
<organism evidence="1 2">
    <name type="scientific">Lentibacillus salicampi</name>
    <dbReference type="NCBI Taxonomy" id="175306"/>
    <lineage>
        <taxon>Bacteria</taxon>
        <taxon>Bacillati</taxon>
        <taxon>Bacillota</taxon>
        <taxon>Bacilli</taxon>
        <taxon>Bacillales</taxon>
        <taxon>Bacillaceae</taxon>
        <taxon>Lentibacillus</taxon>
    </lineage>
</organism>
<comment type="caution">
    <text evidence="1">The sequence shown here is derived from an EMBL/GenBank/DDBJ whole genome shotgun (WGS) entry which is preliminary data.</text>
</comment>